<sequence length="101" mass="11287">MFAAVAPADSSTAWIGLRSDSVQWTDYHDITFLHYSLGYLDDQQPENRTNIMSQLVVRVMLGCMKANESETVSYSQNVVIPVRYFSLTGISLAGGHPFRDP</sequence>
<evidence type="ECO:0000313" key="2">
    <source>
        <dbReference type="Proteomes" id="UP000281553"/>
    </source>
</evidence>
<reference evidence="1 2" key="1">
    <citation type="submission" date="2018-11" db="EMBL/GenBank/DDBJ databases">
        <authorList>
            <consortium name="Pathogen Informatics"/>
        </authorList>
    </citation>
    <scope>NUCLEOTIDE SEQUENCE [LARGE SCALE GENOMIC DNA]</scope>
</reference>
<proteinExistence type="predicted"/>
<gene>
    <name evidence="1" type="ORF">DILT_LOCUS13780</name>
</gene>
<evidence type="ECO:0000313" key="1">
    <source>
        <dbReference type="EMBL" id="VDN21214.1"/>
    </source>
</evidence>
<accession>A0A3P7LW60</accession>
<name>A0A3P7LW60_DIBLA</name>
<protein>
    <submittedName>
        <fullName evidence="1">Uncharacterized protein</fullName>
    </submittedName>
</protein>
<dbReference type="AlphaFoldDB" id="A0A3P7LW60"/>
<dbReference type="Proteomes" id="UP000281553">
    <property type="component" value="Unassembled WGS sequence"/>
</dbReference>
<dbReference type="EMBL" id="UYRU01071597">
    <property type="protein sequence ID" value="VDN21214.1"/>
    <property type="molecule type" value="Genomic_DNA"/>
</dbReference>
<keyword evidence="2" id="KW-1185">Reference proteome</keyword>
<organism evidence="1 2">
    <name type="scientific">Dibothriocephalus latus</name>
    <name type="common">Fish tapeworm</name>
    <name type="synonym">Diphyllobothrium latum</name>
    <dbReference type="NCBI Taxonomy" id="60516"/>
    <lineage>
        <taxon>Eukaryota</taxon>
        <taxon>Metazoa</taxon>
        <taxon>Spiralia</taxon>
        <taxon>Lophotrochozoa</taxon>
        <taxon>Platyhelminthes</taxon>
        <taxon>Cestoda</taxon>
        <taxon>Eucestoda</taxon>
        <taxon>Diphyllobothriidea</taxon>
        <taxon>Diphyllobothriidae</taxon>
        <taxon>Dibothriocephalus</taxon>
    </lineage>
</organism>